<keyword evidence="7" id="KW-1133">Transmembrane helix</keyword>
<comment type="caution">
    <text evidence="9">The sequence shown here is derived from an EMBL/GenBank/DDBJ whole genome shotgun (WGS) entry which is preliminary data.</text>
</comment>
<feature type="compositionally biased region" description="Basic and acidic residues" evidence="6">
    <location>
        <begin position="465"/>
        <end position="480"/>
    </location>
</feature>
<dbReference type="EMBL" id="DXCO01000012">
    <property type="protein sequence ID" value="HIY77703.1"/>
    <property type="molecule type" value="Genomic_DNA"/>
</dbReference>
<comment type="subcellular location">
    <subcellularLocation>
        <location evidence="1">Cell membrane</location>
    </subcellularLocation>
</comment>
<evidence type="ECO:0000259" key="8">
    <source>
        <dbReference type="SMART" id="SM00244"/>
    </source>
</evidence>
<evidence type="ECO:0000256" key="4">
    <source>
        <dbReference type="ARBA" id="ARBA00023136"/>
    </source>
</evidence>
<name>A0A9D1Z7L4_9FIRM</name>
<dbReference type="AlphaFoldDB" id="A0A9D1Z7L4"/>
<dbReference type="Pfam" id="PF01145">
    <property type="entry name" value="Band_7"/>
    <property type="match status" value="1"/>
</dbReference>
<keyword evidence="3" id="KW-1003">Cell membrane</keyword>
<keyword evidence="4 7" id="KW-0472">Membrane</keyword>
<reference evidence="9" key="2">
    <citation type="submission" date="2021-04" db="EMBL/GenBank/DDBJ databases">
        <authorList>
            <person name="Gilroy R."/>
        </authorList>
    </citation>
    <scope>NUCLEOTIDE SEQUENCE</scope>
    <source>
        <strain evidence="9">CHK199-9574</strain>
    </source>
</reference>
<proteinExistence type="inferred from homology"/>
<dbReference type="InterPro" id="IPR036013">
    <property type="entry name" value="Band_7/SPFH_dom_sf"/>
</dbReference>
<dbReference type="Gene3D" id="3.30.479.30">
    <property type="entry name" value="Band 7 domain"/>
    <property type="match status" value="1"/>
</dbReference>
<dbReference type="GO" id="GO:0005886">
    <property type="term" value="C:plasma membrane"/>
    <property type="evidence" value="ECO:0007669"/>
    <property type="project" value="UniProtKB-SubCell"/>
</dbReference>
<evidence type="ECO:0000256" key="7">
    <source>
        <dbReference type="SAM" id="Phobius"/>
    </source>
</evidence>
<gene>
    <name evidence="9" type="ORF">H9728_01530</name>
</gene>
<keyword evidence="5" id="KW-0175">Coiled coil</keyword>
<evidence type="ECO:0000256" key="2">
    <source>
        <dbReference type="ARBA" id="ARBA00007161"/>
    </source>
</evidence>
<organism evidence="9 10">
    <name type="scientific">Candidatus Borkfalkia excrementavium</name>
    <dbReference type="NCBI Taxonomy" id="2838505"/>
    <lineage>
        <taxon>Bacteria</taxon>
        <taxon>Bacillati</taxon>
        <taxon>Bacillota</taxon>
        <taxon>Clostridia</taxon>
        <taxon>Christensenellales</taxon>
        <taxon>Christensenellaceae</taxon>
        <taxon>Candidatus Borkfalkia</taxon>
    </lineage>
</organism>
<evidence type="ECO:0000256" key="5">
    <source>
        <dbReference type="SAM" id="Coils"/>
    </source>
</evidence>
<evidence type="ECO:0000313" key="9">
    <source>
        <dbReference type="EMBL" id="HIY77703.1"/>
    </source>
</evidence>
<protein>
    <recommendedName>
        <fullName evidence="8">Band 7 domain-containing protein</fullName>
    </recommendedName>
</protein>
<dbReference type="PANTHER" id="PTHR13806:SF31">
    <property type="entry name" value="FLOTILLIN-LIKE PROTEIN 1-RELATED"/>
    <property type="match status" value="1"/>
</dbReference>
<dbReference type="CDD" id="cd03399">
    <property type="entry name" value="SPFH_flotillin"/>
    <property type="match status" value="1"/>
</dbReference>
<feature type="region of interest" description="Disordered" evidence="6">
    <location>
        <begin position="450"/>
        <end position="480"/>
    </location>
</feature>
<reference evidence="9" key="1">
    <citation type="journal article" date="2021" name="PeerJ">
        <title>Extensive microbial diversity within the chicken gut microbiome revealed by metagenomics and culture.</title>
        <authorList>
            <person name="Gilroy R."/>
            <person name="Ravi A."/>
            <person name="Getino M."/>
            <person name="Pursley I."/>
            <person name="Horton D.L."/>
            <person name="Alikhan N.F."/>
            <person name="Baker D."/>
            <person name="Gharbi K."/>
            <person name="Hall N."/>
            <person name="Watson M."/>
            <person name="Adriaenssens E.M."/>
            <person name="Foster-Nyarko E."/>
            <person name="Jarju S."/>
            <person name="Secka A."/>
            <person name="Antonio M."/>
            <person name="Oren A."/>
            <person name="Chaudhuri R.R."/>
            <person name="La Ragione R."/>
            <person name="Hildebrand F."/>
            <person name="Pallen M.J."/>
        </authorList>
    </citation>
    <scope>NUCLEOTIDE SEQUENCE</scope>
    <source>
        <strain evidence="9">CHK199-9574</strain>
    </source>
</reference>
<evidence type="ECO:0000313" key="10">
    <source>
        <dbReference type="Proteomes" id="UP000824135"/>
    </source>
</evidence>
<feature type="coiled-coil region" evidence="5">
    <location>
        <begin position="224"/>
        <end position="330"/>
    </location>
</feature>
<feature type="transmembrane region" description="Helical" evidence="7">
    <location>
        <begin position="6"/>
        <end position="24"/>
    </location>
</feature>
<dbReference type="SUPFAM" id="SSF117892">
    <property type="entry name" value="Band 7/SPFH domain"/>
    <property type="match status" value="1"/>
</dbReference>
<comment type="similarity">
    <text evidence="2">Belongs to the band 7/mec-2 family. Flotillin subfamily.</text>
</comment>
<dbReference type="SMART" id="SM00244">
    <property type="entry name" value="PHB"/>
    <property type="match status" value="1"/>
</dbReference>
<evidence type="ECO:0000256" key="6">
    <source>
        <dbReference type="SAM" id="MobiDB-lite"/>
    </source>
</evidence>
<accession>A0A9D1Z7L4</accession>
<feature type="domain" description="Band 7" evidence="8">
    <location>
        <begin position="25"/>
        <end position="199"/>
    </location>
</feature>
<dbReference type="InterPro" id="IPR001107">
    <property type="entry name" value="Band_7"/>
</dbReference>
<dbReference type="Proteomes" id="UP000824135">
    <property type="component" value="Unassembled WGS sequence"/>
</dbReference>
<evidence type="ECO:0000256" key="1">
    <source>
        <dbReference type="ARBA" id="ARBA00004236"/>
    </source>
</evidence>
<dbReference type="PANTHER" id="PTHR13806">
    <property type="entry name" value="FLOTILLIN-RELATED"/>
    <property type="match status" value="1"/>
</dbReference>
<evidence type="ECO:0000256" key="3">
    <source>
        <dbReference type="ARBA" id="ARBA00022475"/>
    </source>
</evidence>
<keyword evidence="7" id="KW-0812">Transmembrane</keyword>
<sequence>MEAWIIILIIVAVLVLFMLLLMVLTRYKKCPPDKIMVIYGKVGADKEGNARSAKCIHGGAAFIWPLVQAFTYLDLTPLSISVDLKSALSRQNIRIDVPSIFTVGISTEPTVMENAAERLRNLKMAEIQELAKDIIFGQLRLVIATMNIEEINTDRDKFLEAISRNVEGELKKIGLRLINVNVTDISDESGYIIALGKEAAAKAINDAKISVAEANKIGSIGEANAKMEERVRVAEAESEAIKGENKAKAEIARTQAELREKEAEALKLAVTAEKVQAAKALEESYAAEQQAEISRAAREKATQEADVIVKSEIEKRQKEIEADAEAEQMRRIAGGEADAIYAKMEAEARGIREKLSKQAEGLDALVKAAGGEANDAVRLMIADKIEQLVAEQVEAIKNIKIDKVTVWDSGEGKDGKNATAGFLSGLLKSLPPLEEMYQMAGLSLPKIVAPQKAEESGQTKTAGEGAEKPAKGADPARKKQ</sequence>
<dbReference type="InterPro" id="IPR027705">
    <property type="entry name" value="Flotillin_fam"/>
</dbReference>